<organism evidence="1 2">
    <name type="scientific">Russula earlei</name>
    <dbReference type="NCBI Taxonomy" id="71964"/>
    <lineage>
        <taxon>Eukaryota</taxon>
        <taxon>Fungi</taxon>
        <taxon>Dikarya</taxon>
        <taxon>Basidiomycota</taxon>
        <taxon>Agaricomycotina</taxon>
        <taxon>Agaricomycetes</taxon>
        <taxon>Russulales</taxon>
        <taxon>Russulaceae</taxon>
        <taxon>Russula</taxon>
    </lineage>
</organism>
<comment type="caution">
    <text evidence="1">The sequence shown here is derived from an EMBL/GenBank/DDBJ whole genome shotgun (WGS) entry which is preliminary data.</text>
</comment>
<accession>A0ACC0UDD2</accession>
<evidence type="ECO:0000313" key="1">
    <source>
        <dbReference type="EMBL" id="KAI9508847.1"/>
    </source>
</evidence>
<evidence type="ECO:0000313" key="2">
    <source>
        <dbReference type="Proteomes" id="UP001207468"/>
    </source>
</evidence>
<reference evidence="1" key="1">
    <citation type="submission" date="2021-03" db="EMBL/GenBank/DDBJ databases">
        <title>Evolutionary priming and transition to the ectomycorrhizal habit in an iconic lineage of mushroom-forming fungi: is preadaptation a requirement?</title>
        <authorList>
            <consortium name="DOE Joint Genome Institute"/>
            <person name="Looney B.P."/>
            <person name="Miyauchi S."/>
            <person name="Morin E."/>
            <person name="Drula E."/>
            <person name="Courty P.E."/>
            <person name="Chicoki N."/>
            <person name="Fauchery L."/>
            <person name="Kohler A."/>
            <person name="Kuo A."/>
            <person name="LaButti K."/>
            <person name="Pangilinan J."/>
            <person name="Lipzen A."/>
            <person name="Riley R."/>
            <person name="Andreopoulos W."/>
            <person name="He G."/>
            <person name="Johnson J."/>
            <person name="Barry K.W."/>
            <person name="Grigoriev I.V."/>
            <person name="Nagy L."/>
            <person name="Hibbett D."/>
            <person name="Henrissat B."/>
            <person name="Matheny P.B."/>
            <person name="Labbe J."/>
            <person name="Martin A.F."/>
        </authorList>
    </citation>
    <scope>NUCLEOTIDE SEQUENCE</scope>
    <source>
        <strain evidence="1">BPL698</strain>
    </source>
</reference>
<dbReference type="Proteomes" id="UP001207468">
    <property type="component" value="Unassembled WGS sequence"/>
</dbReference>
<protein>
    <submittedName>
        <fullName evidence="1">Uncharacterized protein</fullName>
    </submittedName>
</protein>
<sequence>MLERSRTAPLTIRISIGYQDLADNAFLSSVRLALSHIRHIRHLSIFLSNRFRDLGDLLSPFLTGSPDILEELILASPSVFPDYVYPSMENAPYLRVLELSSCHLNWKLFSSIGNLTTLVLKDIPMASRPSIENILSLLQIMSKLEILALIHAISELPTNIRTLPPHDIPPIKLEHLIDLSLTGFVLDCANVMRHFVIPRCRQVTLSAVTRWHIPEVALAIPPLADIISSSFSQLDRQELPYHASIRSWYHSMTITAHPVEDADELFLDLYLTWQPSRQPDNVEVAPNLSNLLSSLPLGRIVQFNALLFCAEHDTAGVEWLKVFPHLTRVETVLLSGGYTYGFVSAFHDAHVIDVSSTSGTNEIVLPNLTSLTIEHAHFSFPLGDNQLFPTFKRALTRRSKLEWAVPHIKLLNCHITPQQLADLNTVAFGQVFCDGEPDTWGVGESDGESNDEGSFLSDDEG</sequence>
<proteinExistence type="predicted"/>
<name>A0ACC0UDD2_9AGAM</name>
<gene>
    <name evidence="1" type="ORF">F5148DRAFT_1192336</name>
</gene>
<keyword evidence="2" id="KW-1185">Reference proteome</keyword>
<dbReference type="EMBL" id="JAGFNK010000078">
    <property type="protein sequence ID" value="KAI9508847.1"/>
    <property type="molecule type" value="Genomic_DNA"/>
</dbReference>